<dbReference type="RefSeq" id="WP_220208544.1">
    <property type="nucleotide sequence ID" value="NZ_BNJK01000002.1"/>
</dbReference>
<dbReference type="PANTHER" id="PTHR43617:SF20">
    <property type="entry name" value="N-ALPHA-ACETYLTRANSFERASE RIMI"/>
    <property type="match status" value="1"/>
</dbReference>
<organism evidence="2 3">
    <name type="scientific">Reticulibacter mediterranei</name>
    <dbReference type="NCBI Taxonomy" id="2778369"/>
    <lineage>
        <taxon>Bacteria</taxon>
        <taxon>Bacillati</taxon>
        <taxon>Chloroflexota</taxon>
        <taxon>Ktedonobacteria</taxon>
        <taxon>Ktedonobacterales</taxon>
        <taxon>Reticulibacteraceae</taxon>
        <taxon>Reticulibacter</taxon>
    </lineage>
</organism>
<dbReference type="Pfam" id="PF00583">
    <property type="entry name" value="Acetyltransf_1"/>
    <property type="match status" value="1"/>
</dbReference>
<keyword evidence="3" id="KW-1185">Reference proteome</keyword>
<dbReference type="Proteomes" id="UP000597444">
    <property type="component" value="Unassembled WGS sequence"/>
</dbReference>
<dbReference type="PANTHER" id="PTHR43617">
    <property type="entry name" value="L-AMINO ACID N-ACETYLTRANSFERASE"/>
    <property type="match status" value="1"/>
</dbReference>
<protein>
    <submittedName>
        <fullName evidence="2">N-acetyltransferase</fullName>
    </submittedName>
</protein>
<proteinExistence type="predicted"/>
<evidence type="ECO:0000313" key="2">
    <source>
        <dbReference type="EMBL" id="GHO97765.1"/>
    </source>
</evidence>
<sequence length="291" mass="32503">MVTQTMTPRLMPAEQHQVSELGRICFEAFKDIQDKHRITLDFPSIVVARQVTSMLVQREDFYSVAALIDGEVVGSNHLSLMDPVAGVGPITVDPAFQGRGIGRALMLDVIEYARRYHIERVRLLQEAYNTRSLSLYASLGFEVKDAIVVMQAVPAERAEESVRTVSEADLPAIEQLSTRIYKSTRRNEVASAIRFGFTPSLREREGRITGYIIPGFFGHGVAETEEDILMLVGEAARRLLPAPTLFLCPLSEASLYRKALNAGCRTIKVMNLMALGPYEQPDELWLPSVLY</sequence>
<dbReference type="InterPro" id="IPR050276">
    <property type="entry name" value="MshD_Acetyltransferase"/>
</dbReference>
<reference evidence="2" key="1">
    <citation type="submission" date="2020-10" db="EMBL/GenBank/DDBJ databases">
        <title>Taxonomic study of unclassified bacteria belonging to the class Ktedonobacteria.</title>
        <authorList>
            <person name="Yabe S."/>
            <person name="Wang C.M."/>
            <person name="Zheng Y."/>
            <person name="Sakai Y."/>
            <person name="Cavaletti L."/>
            <person name="Monciardini P."/>
            <person name="Donadio S."/>
        </authorList>
    </citation>
    <scope>NUCLEOTIDE SEQUENCE</scope>
    <source>
        <strain evidence="2">ID150040</strain>
    </source>
</reference>
<dbReference type="Gene3D" id="3.40.630.30">
    <property type="match status" value="1"/>
</dbReference>
<comment type="caution">
    <text evidence="2">The sequence shown here is derived from an EMBL/GenBank/DDBJ whole genome shotgun (WGS) entry which is preliminary data.</text>
</comment>
<dbReference type="InterPro" id="IPR016181">
    <property type="entry name" value="Acyl_CoA_acyltransferase"/>
</dbReference>
<evidence type="ECO:0000259" key="1">
    <source>
        <dbReference type="PROSITE" id="PS51186"/>
    </source>
</evidence>
<name>A0A8J3N6T5_9CHLR</name>
<gene>
    <name evidence="2" type="ORF">KSF_078130</name>
</gene>
<accession>A0A8J3N6T5</accession>
<dbReference type="AlphaFoldDB" id="A0A8J3N6T5"/>
<dbReference type="EMBL" id="BNJK01000002">
    <property type="protein sequence ID" value="GHO97765.1"/>
    <property type="molecule type" value="Genomic_DNA"/>
</dbReference>
<dbReference type="CDD" id="cd04301">
    <property type="entry name" value="NAT_SF"/>
    <property type="match status" value="1"/>
</dbReference>
<feature type="domain" description="N-acetyltransferase" evidence="1">
    <location>
        <begin position="13"/>
        <end position="163"/>
    </location>
</feature>
<dbReference type="InterPro" id="IPR000182">
    <property type="entry name" value="GNAT_dom"/>
</dbReference>
<dbReference type="PROSITE" id="PS51186">
    <property type="entry name" value="GNAT"/>
    <property type="match status" value="1"/>
</dbReference>
<evidence type="ECO:0000313" key="3">
    <source>
        <dbReference type="Proteomes" id="UP000597444"/>
    </source>
</evidence>
<dbReference type="GO" id="GO:0008999">
    <property type="term" value="F:protein-N-terminal-alanine acetyltransferase activity"/>
    <property type="evidence" value="ECO:0007669"/>
    <property type="project" value="TreeGrafter"/>
</dbReference>
<dbReference type="SUPFAM" id="SSF55729">
    <property type="entry name" value="Acyl-CoA N-acyltransferases (Nat)"/>
    <property type="match status" value="1"/>
</dbReference>